<dbReference type="RefSeq" id="WP_201362348.1">
    <property type="nucleotide sequence ID" value="NZ_BNJJ01000007.1"/>
</dbReference>
<proteinExistence type="predicted"/>
<keyword evidence="2" id="KW-0808">Transferase</keyword>
<name>A0ABQ3VG79_9CHLR</name>
<accession>A0ABQ3VG79</accession>
<gene>
    <name evidence="5" type="ORF">KSZ_27200</name>
</gene>
<keyword evidence="3" id="KW-0949">S-adenosyl-L-methionine</keyword>
<dbReference type="InterPro" id="IPR002941">
    <property type="entry name" value="DNA_methylase_N4/N6"/>
</dbReference>
<evidence type="ECO:0000259" key="4">
    <source>
        <dbReference type="Pfam" id="PF01555"/>
    </source>
</evidence>
<dbReference type="PRINTS" id="PR00506">
    <property type="entry name" value="D21N6MTFRASE"/>
</dbReference>
<comment type="caution">
    <text evidence="5">The sequence shown here is derived from an EMBL/GenBank/DDBJ whole genome shotgun (WGS) entry which is preliminary data.</text>
</comment>
<keyword evidence="6" id="KW-1185">Reference proteome</keyword>
<reference evidence="5 6" key="1">
    <citation type="journal article" date="2021" name="Int. J. Syst. Evol. Microbiol.">
        <title>Reticulibacter mediterranei gen. nov., sp. nov., within the new family Reticulibacteraceae fam. nov., and Ktedonospora formicarum gen. nov., sp. nov., Ktedonobacter robiniae sp. nov., Dictyobacter formicarum sp. nov. and Dictyobacter arantiisoli sp. nov., belonging to the class Ktedonobacteria.</title>
        <authorList>
            <person name="Yabe S."/>
            <person name="Zheng Y."/>
            <person name="Wang C.M."/>
            <person name="Sakai Y."/>
            <person name="Abe K."/>
            <person name="Yokota A."/>
            <person name="Donadio S."/>
            <person name="Cavaletti L."/>
            <person name="Monciardini P."/>
        </authorList>
    </citation>
    <scope>NUCLEOTIDE SEQUENCE [LARGE SCALE GENOMIC DNA]</scope>
    <source>
        <strain evidence="5 6">SOSP1-9</strain>
    </source>
</reference>
<dbReference type="Pfam" id="PF01555">
    <property type="entry name" value="N6_N4_Mtase"/>
    <property type="match status" value="1"/>
</dbReference>
<dbReference type="EMBL" id="BNJJ01000007">
    <property type="protein sequence ID" value="GHO84714.1"/>
    <property type="molecule type" value="Genomic_DNA"/>
</dbReference>
<evidence type="ECO:0000256" key="3">
    <source>
        <dbReference type="ARBA" id="ARBA00022691"/>
    </source>
</evidence>
<dbReference type="SUPFAM" id="SSF53335">
    <property type="entry name" value="S-adenosyl-L-methionine-dependent methyltransferases"/>
    <property type="match status" value="1"/>
</dbReference>
<organism evidence="5 6">
    <name type="scientific">Dictyobacter formicarum</name>
    <dbReference type="NCBI Taxonomy" id="2778368"/>
    <lineage>
        <taxon>Bacteria</taxon>
        <taxon>Bacillati</taxon>
        <taxon>Chloroflexota</taxon>
        <taxon>Ktedonobacteria</taxon>
        <taxon>Ktedonobacterales</taxon>
        <taxon>Dictyobacteraceae</taxon>
        <taxon>Dictyobacter</taxon>
    </lineage>
</organism>
<sequence length="340" mass="38625">MAELVWKGKKAPTYNPAEVALSVDACYGLGDERPAKPPEGWYNRLIYADKGLVLPTLLPEFSGRVNLIYIDPPFMTGRTFKAGAQILTAGGISYQDIWNNDLDVYLQWLYETFYYLHQLLAENGSLYVHLDWRATHYARIMLDEIFQAGSRNKGAGLKNEIIWHYQSGGRATKSFARKHDTILLYTKSRHYPFHAERVGQIRGSEKRNHMRKSIGPDGHPVWTIRTAGKIYTYTENSVMSRDDVWSDISHLHQKDPERTGYATQKPAALLERLLLASSEENDLVLDCFCGSGVTPVVSEQLGRRWLACDQSEVAISVTLTRLLRQSRRNVFALQSVKGVE</sequence>
<dbReference type="InterPro" id="IPR002295">
    <property type="entry name" value="N4/N6-MTase_EcoPI_Mod-like"/>
</dbReference>
<feature type="domain" description="DNA methylase N-4/N-6" evidence="4">
    <location>
        <begin position="65"/>
        <end position="315"/>
    </location>
</feature>
<dbReference type="Gene3D" id="3.40.50.150">
    <property type="entry name" value="Vaccinia Virus protein VP39"/>
    <property type="match status" value="1"/>
</dbReference>
<evidence type="ECO:0000256" key="1">
    <source>
        <dbReference type="ARBA" id="ARBA00022603"/>
    </source>
</evidence>
<evidence type="ECO:0000256" key="2">
    <source>
        <dbReference type="ARBA" id="ARBA00022679"/>
    </source>
</evidence>
<keyword evidence="1" id="KW-0489">Methyltransferase</keyword>
<protein>
    <submittedName>
        <fullName evidence="5">Site-specific DNA-methyltransferase</fullName>
    </submittedName>
</protein>
<dbReference type="Proteomes" id="UP000635565">
    <property type="component" value="Unassembled WGS sequence"/>
</dbReference>
<dbReference type="InterPro" id="IPR029063">
    <property type="entry name" value="SAM-dependent_MTases_sf"/>
</dbReference>
<evidence type="ECO:0000313" key="5">
    <source>
        <dbReference type="EMBL" id="GHO84714.1"/>
    </source>
</evidence>
<evidence type="ECO:0000313" key="6">
    <source>
        <dbReference type="Proteomes" id="UP000635565"/>
    </source>
</evidence>